<feature type="compositionally biased region" description="Basic and acidic residues" evidence="3">
    <location>
        <begin position="99"/>
        <end position="108"/>
    </location>
</feature>
<dbReference type="EMBL" id="JABCRI010000007">
    <property type="protein sequence ID" value="KAF8403893.1"/>
    <property type="molecule type" value="Genomic_DNA"/>
</dbReference>
<proteinExistence type="predicted"/>
<keyword evidence="1" id="KW-0539">Nucleus</keyword>
<evidence type="ECO:0000259" key="4">
    <source>
        <dbReference type="PROSITE" id="PS51667"/>
    </source>
</evidence>
<feature type="compositionally biased region" description="Polar residues" evidence="3">
    <location>
        <begin position="112"/>
        <end position="121"/>
    </location>
</feature>
<organism evidence="5 6">
    <name type="scientific">Tetracentron sinense</name>
    <name type="common">Spur-leaf</name>
    <dbReference type="NCBI Taxonomy" id="13715"/>
    <lineage>
        <taxon>Eukaryota</taxon>
        <taxon>Viridiplantae</taxon>
        <taxon>Streptophyta</taxon>
        <taxon>Embryophyta</taxon>
        <taxon>Tracheophyta</taxon>
        <taxon>Spermatophyta</taxon>
        <taxon>Magnoliopsida</taxon>
        <taxon>Trochodendrales</taxon>
        <taxon>Trochodendraceae</taxon>
        <taxon>Tetracentron</taxon>
    </lineage>
</organism>
<accession>A0A835DGV0</accession>
<evidence type="ECO:0000256" key="2">
    <source>
        <dbReference type="PROSITE-ProRule" id="PRU01002"/>
    </source>
</evidence>
<feature type="domain" description="WRC" evidence="4">
    <location>
        <begin position="211"/>
        <end position="256"/>
    </location>
</feature>
<feature type="compositionally biased region" description="Basic and acidic residues" evidence="3">
    <location>
        <begin position="178"/>
        <end position="190"/>
    </location>
</feature>
<dbReference type="PANTHER" id="PTHR34122">
    <property type="entry name" value="EXPRESSED PROTEIN-RELATED"/>
    <property type="match status" value="1"/>
</dbReference>
<name>A0A835DGV0_TETSI</name>
<sequence>MQGIQGSMDQLSANLHTRGYVLRNFNSLTQYLLCFQSWMLAAFWMSKESQDEFCKPQIHCPELMHNHHHEVQLQSFGCSLCIDAHSPSHVLSNVLQGGDEGKDADQKKRSPPTASYGRNENSSGASITAVLALPLCSSQVERWCEAEKIVPLKKRKGRYQGRVEENMIIEKERDMKVKVKAEPSKKRHEEDDVYEEDANRRRRRRKRGNVLMEGSRCSRVNGRGWRCKQMTLVGDKALKRKKKKIVTTKLDSDVDSNHLTNR</sequence>
<feature type="region of interest" description="Disordered" evidence="3">
    <location>
        <begin position="92"/>
        <end position="121"/>
    </location>
</feature>
<comment type="caution">
    <text evidence="2">Lacks conserved residue(s) required for the propagation of feature annotation.</text>
</comment>
<comment type="caution">
    <text evidence="5">The sequence shown here is derived from an EMBL/GenBank/DDBJ whole genome shotgun (WGS) entry which is preliminary data.</text>
</comment>
<gene>
    <name evidence="5" type="ORF">HHK36_011999</name>
</gene>
<evidence type="ECO:0000256" key="3">
    <source>
        <dbReference type="SAM" id="MobiDB-lite"/>
    </source>
</evidence>
<dbReference type="PANTHER" id="PTHR34122:SF1">
    <property type="entry name" value="EXPRESSED PROTEIN"/>
    <property type="match status" value="1"/>
</dbReference>
<reference evidence="5 6" key="1">
    <citation type="submission" date="2020-04" db="EMBL/GenBank/DDBJ databases">
        <title>Plant Genome Project.</title>
        <authorList>
            <person name="Zhang R.-G."/>
        </authorList>
    </citation>
    <scope>NUCLEOTIDE SEQUENCE [LARGE SCALE GENOMIC DNA]</scope>
    <source>
        <strain evidence="5">YNK0</strain>
        <tissue evidence="5">Leaf</tissue>
    </source>
</reference>
<keyword evidence="6" id="KW-1185">Reference proteome</keyword>
<dbReference type="Pfam" id="PF08879">
    <property type="entry name" value="WRC"/>
    <property type="match status" value="1"/>
</dbReference>
<dbReference type="AlphaFoldDB" id="A0A835DGV0"/>
<dbReference type="Proteomes" id="UP000655225">
    <property type="component" value="Unassembled WGS sequence"/>
</dbReference>
<evidence type="ECO:0000256" key="1">
    <source>
        <dbReference type="ARBA" id="ARBA00023242"/>
    </source>
</evidence>
<protein>
    <recommendedName>
        <fullName evidence="4">WRC domain-containing protein</fullName>
    </recommendedName>
</protein>
<feature type="region of interest" description="Disordered" evidence="3">
    <location>
        <begin position="178"/>
        <end position="209"/>
    </location>
</feature>
<dbReference type="PROSITE" id="PS51667">
    <property type="entry name" value="WRC"/>
    <property type="match status" value="1"/>
</dbReference>
<evidence type="ECO:0000313" key="5">
    <source>
        <dbReference type="EMBL" id="KAF8403893.1"/>
    </source>
</evidence>
<evidence type="ECO:0000313" key="6">
    <source>
        <dbReference type="Proteomes" id="UP000655225"/>
    </source>
</evidence>
<dbReference type="InterPro" id="IPR014977">
    <property type="entry name" value="WRC_dom"/>
</dbReference>